<dbReference type="InterPro" id="IPR015797">
    <property type="entry name" value="NUDIX_hydrolase-like_dom_sf"/>
</dbReference>
<dbReference type="Proteomes" id="UP001440984">
    <property type="component" value="Unassembled WGS sequence"/>
</dbReference>
<evidence type="ECO:0000256" key="1">
    <source>
        <dbReference type="ARBA" id="ARBA00005582"/>
    </source>
</evidence>
<evidence type="ECO:0000256" key="2">
    <source>
        <dbReference type="ARBA" id="ARBA00022801"/>
    </source>
</evidence>
<keyword evidence="2 3" id="KW-0378">Hydrolase</keyword>
<dbReference type="CDD" id="cd07067">
    <property type="entry name" value="HP_PGM_like"/>
    <property type="match status" value="1"/>
</dbReference>
<comment type="caution">
    <text evidence="5">The sequence shown here is derived from an EMBL/GenBank/DDBJ whole genome shotgun (WGS) entry which is preliminary data.</text>
</comment>
<dbReference type="InterPro" id="IPR051325">
    <property type="entry name" value="Nudix_hydrolase_domain"/>
</dbReference>
<dbReference type="InterPro" id="IPR029033">
    <property type="entry name" value="His_PPase_superfam"/>
</dbReference>
<organism evidence="5 6">
    <name type="scientific">Amycolatopsis melonis</name>
    <dbReference type="NCBI Taxonomy" id="3156488"/>
    <lineage>
        <taxon>Bacteria</taxon>
        <taxon>Bacillati</taxon>
        <taxon>Actinomycetota</taxon>
        <taxon>Actinomycetes</taxon>
        <taxon>Pseudonocardiales</taxon>
        <taxon>Pseudonocardiaceae</taxon>
        <taxon>Amycolatopsis</taxon>
    </lineage>
</organism>
<dbReference type="GO" id="GO:0016787">
    <property type="term" value="F:hydrolase activity"/>
    <property type="evidence" value="ECO:0007669"/>
    <property type="project" value="UniProtKB-KW"/>
</dbReference>
<dbReference type="CDD" id="cd03673">
    <property type="entry name" value="NUDIX_Ap6A_hydrolase"/>
    <property type="match status" value="1"/>
</dbReference>
<evidence type="ECO:0000313" key="5">
    <source>
        <dbReference type="EMBL" id="MEQ0558549.1"/>
    </source>
</evidence>
<dbReference type="EMBL" id="JBDZYD010000002">
    <property type="protein sequence ID" value="MEQ0558549.1"/>
    <property type="molecule type" value="Genomic_DNA"/>
</dbReference>
<dbReference type="PANTHER" id="PTHR21340">
    <property type="entry name" value="DIADENOSINE 5,5-P1,P4-TETRAPHOSPHATE PYROPHOSPHOHYDROLASE MUTT"/>
    <property type="match status" value="1"/>
</dbReference>
<dbReference type="PANTHER" id="PTHR21340:SF0">
    <property type="entry name" value="BIS(5'-NUCLEOSYL)-TETRAPHOSPHATASE [ASYMMETRICAL]"/>
    <property type="match status" value="1"/>
</dbReference>
<dbReference type="PRINTS" id="PR00502">
    <property type="entry name" value="NUDIXFAMILY"/>
</dbReference>
<proteinExistence type="inferred from homology"/>
<dbReference type="SUPFAM" id="SSF53254">
    <property type="entry name" value="Phosphoglycerate mutase-like"/>
    <property type="match status" value="1"/>
</dbReference>
<protein>
    <submittedName>
        <fullName evidence="5">NUDIX hydrolase</fullName>
        <ecNumber evidence="5">3.6.-.-</ecNumber>
    </submittedName>
</protein>
<sequence length="317" mass="33997">MTHEVRAAGAVLWRGAGRATEVAVVHRPRYDDWSLPKGKLDPGETIAEAAVREVREETGFAAVLGRYLTRTAYTVPSRTGSAAVPKTVDYFAAEALSGEFAPNEEVDELRWLAPTAAEKLLTRPEDVRVLRAFCELPTGLTTLLLVRHAKAGKRDEWTGDDDLRPLSEAGIRQAAALRRVLALFGPDRVLSAPRLRCVQTVHGVAEDTGAEVRHEPLFSEEGYWPDPVLGVARLLAVAGDGGTPVVCSQGGVIPDLVSALADRDGVELPAARGGVVPSKKGSFWVLSFHPPTAEEGPRLLAADYHPSALPAPTPTRS</sequence>
<dbReference type="EC" id="3.6.-.-" evidence="5"/>
<dbReference type="InterPro" id="IPR013078">
    <property type="entry name" value="His_Pase_superF_clade-1"/>
</dbReference>
<dbReference type="InterPro" id="IPR020476">
    <property type="entry name" value="Nudix_hydrolase"/>
</dbReference>
<name>A0ABV0L9A8_9PSEU</name>
<dbReference type="Pfam" id="PF00293">
    <property type="entry name" value="NUDIX"/>
    <property type="match status" value="1"/>
</dbReference>
<comment type="similarity">
    <text evidence="1 3">Belongs to the Nudix hydrolase family.</text>
</comment>
<dbReference type="InterPro" id="IPR000086">
    <property type="entry name" value="NUDIX_hydrolase_dom"/>
</dbReference>
<dbReference type="PROSITE" id="PS00893">
    <property type="entry name" value="NUDIX_BOX"/>
    <property type="match status" value="1"/>
</dbReference>
<dbReference type="Gene3D" id="3.40.50.1240">
    <property type="entry name" value="Phosphoglycerate mutase-like"/>
    <property type="match status" value="1"/>
</dbReference>
<dbReference type="SMART" id="SM00855">
    <property type="entry name" value="PGAM"/>
    <property type="match status" value="1"/>
</dbReference>
<gene>
    <name evidence="5" type="ORF">ABJI51_05680</name>
</gene>
<evidence type="ECO:0000313" key="6">
    <source>
        <dbReference type="Proteomes" id="UP001440984"/>
    </source>
</evidence>
<reference evidence="5 6" key="1">
    <citation type="submission" date="2024-05" db="EMBL/GenBank/DDBJ databases">
        <authorList>
            <person name="Zhao H."/>
            <person name="Xu Y."/>
            <person name="Lin S."/>
            <person name="Spain J.C."/>
            <person name="Zhou N.-Y."/>
        </authorList>
    </citation>
    <scope>NUCLEOTIDE SEQUENCE [LARGE SCALE GENOMIC DNA]</scope>
    <source>
        <strain evidence="5 6">NEAU-NG30</strain>
    </source>
</reference>
<evidence type="ECO:0000259" key="4">
    <source>
        <dbReference type="PROSITE" id="PS51462"/>
    </source>
</evidence>
<evidence type="ECO:0000256" key="3">
    <source>
        <dbReference type="RuleBase" id="RU003476"/>
    </source>
</evidence>
<dbReference type="RefSeq" id="WP_348947978.1">
    <property type="nucleotide sequence ID" value="NZ_JBDZYD010000002.1"/>
</dbReference>
<dbReference type="PROSITE" id="PS51462">
    <property type="entry name" value="NUDIX"/>
    <property type="match status" value="1"/>
</dbReference>
<keyword evidence="6" id="KW-1185">Reference proteome</keyword>
<dbReference type="Pfam" id="PF00300">
    <property type="entry name" value="His_Phos_1"/>
    <property type="match status" value="1"/>
</dbReference>
<dbReference type="InterPro" id="IPR020084">
    <property type="entry name" value="NUDIX_hydrolase_CS"/>
</dbReference>
<feature type="domain" description="Nudix hydrolase" evidence="4">
    <location>
        <begin position="3"/>
        <end position="135"/>
    </location>
</feature>
<accession>A0ABV0L9A8</accession>
<dbReference type="Gene3D" id="3.90.79.10">
    <property type="entry name" value="Nucleoside Triphosphate Pyrophosphohydrolase"/>
    <property type="match status" value="1"/>
</dbReference>
<dbReference type="SUPFAM" id="SSF55811">
    <property type="entry name" value="Nudix"/>
    <property type="match status" value="1"/>
</dbReference>